<accession>A0A4Y2E1S9</accession>
<dbReference type="AlphaFoldDB" id="A0A4Y2E1S9"/>
<gene>
    <name evidence="1" type="ORF">AVEN_87442_1</name>
</gene>
<comment type="caution">
    <text evidence="1">The sequence shown here is derived from an EMBL/GenBank/DDBJ whole genome shotgun (WGS) entry which is preliminary data.</text>
</comment>
<name>A0A4Y2E1S9_ARAVE</name>
<reference evidence="1 2" key="1">
    <citation type="journal article" date="2019" name="Sci. Rep.">
        <title>Orb-weaving spider Araneus ventricosus genome elucidates the spidroin gene catalogue.</title>
        <authorList>
            <person name="Kono N."/>
            <person name="Nakamura H."/>
            <person name="Ohtoshi R."/>
            <person name="Moran D.A.P."/>
            <person name="Shinohara A."/>
            <person name="Yoshida Y."/>
            <person name="Fujiwara M."/>
            <person name="Mori M."/>
            <person name="Tomita M."/>
            <person name="Arakawa K."/>
        </authorList>
    </citation>
    <scope>NUCLEOTIDE SEQUENCE [LARGE SCALE GENOMIC DNA]</scope>
</reference>
<keyword evidence="2" id="KW-1185">Reference proteome</keyword>
<dbReference type="Proteomes" id="UP000499080">
    <property type="component" value="Unassembled WGS sequence"/>
</dbReference>
<evidence type="ECO:0000313" key="2">
    <source>
        <dbReference type="Proteomes" id="UP000499080"/>
    </source>
</evidence>
<evidence type="ECO:0000313" key="1">
    <source>
        <dbReference type="EMBL" id="GBM21998.1"/>
    </source>
</evidence>
<organism evidence="1 2">
    <name type="scientific">Araneus ventricosus</name>
    <name type="common">Orbweaver spider</name>
    <name type="synonym">Epeira ventricosa</name>
    <dbReference type="NCBI Taxonomy" id="182803"/>
    <lineage>
        <taxon>Eukaryota</taxon>
        <taxon>Metazoa</taxon>
        <taxon>Ecdysozoa</taxon>
        <taxon>Arthropoda</taxon>
        <taxon>Chelicerata</taxon>
        <taxon>Arachnida</taxon>
        <taxon>Araneae</taxon>
        <taxon>Araneomorphae</taxon>
        <taxon>Entelegynae</taxon>
        <taxon>Araneoidea</taxon>
        <taxon>Araneidae</taxon>
        <taxon>Araneus</taxon>
    </lineage>
</organism>
<proteinExistence type="predicted"/>
<protein>
    <submittedName>
        <fullName evidence="1">Uncharacterized protein</fullName>
    </submittedName>
</protein>
<sequence>TDTRGGQRCTLVTDNNLTDRLQRNHRNLISEIRRVNSSNPGLRLPFLCPGIRGKWGGGEVPAST</sequence>
<dbReference type="EMBL" id="BGPR01244693">
    <property type="protein sequence ID" value="GBM21998.1"/>
    <property type="molecule type" value="Genomic_DNA"/>
</dbReference>
<feature type="non-terminal residue" evidence="1">
    <location>
        <position position="1"/>
    </location>
</feature>